<keyword evidence="5 9" id="KW-0067">ATP-binding</keyword>
<name>A0AAE1Z8Z5_SCHME</name>
<dbReference type="CDD" id="cd01746">
    <property type="entry name" value="GATase1_CTP_Synthase"/>
    <property type="match status" value="1"/>
</dbReference>
<feature type="domain" description="CTP synthase N-terminal" evidence="11">
    <location>
        <begin position="293"/>
        <end position="366"/>
    </location>
</feature>
<keyword evidence="4 9" id="KW-0547">Nucleotide-binding</keyword>
<evidence type="ECO:0000256" key="8">
    <source>
        <dbReference type="ARBA" id="ARBA00047781"/>
    </source>
</evidence>
<dbReference type="InterPro" id="IPR033828">
    <property type="entry name" value="GATase1_CTP_Synthase"/>
</dbReference>
<dbReference type="SUPFAM" id="SSF52317">
    <property type="entry name" value="Class I glutamine amidotransferase-like"/>
    <property type="match status" value="2"/>
</dbReference>
<keyword evidence="13" id="KW-1185">Reference proteome</keyword>
<dbReference type="Proteomes" id="UP001292079">
    <property type="component" value="Unassembled WGS sequence"/>
</dbReference>
<comment type="caution">
    <text evidence="12">The sequence shown here is derived from an EMBL/GenBank/DDBJ whole genome shotgun (WGS) entry which is preliminary data.</text>
</comment>
<dbReference type="GO" id="GO:0005737">
    <property type="term" value="C:cytoplasm"/>
    <property type="evidence" value="ECO:0007669"/>
    <property type="project" value="TreeGrafter"/>
</dbReference>
<keyword evidence="3 9" id="KW-0436">Ligase</keyword>
<evidence type="ECO:0000256" key="7">
    <source>
        <dbReference type="ARBA" id="ARBA00022975"/>
    </source>
</evidence>
<dbReference type="Gene3D" id="3.40.50.300">
    <property type="entry name" value="P-loop containing nucleotide triphosphate hydrolases"/>
    <property type="match status" value="2"/>
</dbReference>
<reference evidence="12" key="2">
    <citation type="journal article" date="2023" name="Infect Dis Poverty">
        <title>Chromosome-scale genome of the human blood fluke Schistosoma mekongi and its implications for public health.</title>
        <authorList>
            <person name="Zhou M."/>
            <person name="Xu L."/>
            <person name="Xu D."/>
            <person name="Chen W."/>
            <person name="Khan J."/>
            <person name="Hu Y."/>
            <person name="Huang H."/>
            <person name="Wei H."/>
            <person name="Zhang Y."/>
            <person name="Chusongsang P."/>
            <person name="Tanasarnprasert K."/>
            <person name="Hu X."/>
            <person name="Limpanont Y."/>
            <person name="Lv Z."/>
        </authorList>
    </citation>
    <scope>NUCLEOTIDE SEQUENCE</scope>
    <source>
        <strain evidence="12">LV_2022a</strain>
    </source>
</reference>
<evidence type="ECO:0000256" key="2">
    <source>
        <dbReference type="ARBA" id="ARBA00007533"/>
    </source>
</evidence>
<evidence type="ECO:0000259" key="11">
    <source>
        <dbReference type="Pfam" id="PF06418"/>
    </source>
</evidence>
<dbReference type="GO" id="GO:0005524">
    <property type="term" value="F:ATP binding"/>
    <property type="evidence" value="ECO:0007669"/>
    <property type="project" value="UniProtKB-KW"/>
</dbReference>
<dbReference type="SUPFAM" id="SSF52540">
    <property type="entry name" value="P-loop containing nucleoside triphosphate hydrolases"/>
    <property type="match status" value="2"/>
</dbReference>
<dbReference type="PROSITE" id="PS51273">
    <property type="entry name" value="GATASE_TYPE_1"/>
    <property type="match status" value="1"/>
</dbReference>
<comment type="similarity">
    <text evidence="2 9">Belongs to the CTP synthase family.</text>
</comment>
<dbReference type="Pfam" id="PF06418">
    <property type="entry name" value="CTP_synth_N"/>
    <property type="match status" value="2"/>
</dbReference>
<feature type="domain" description="Glutamine amidotransferase" evidence="10">
    <location>
        <begin position="406"/>
        <end position="654"/>
    </location>
</feature>
<dbReference type="InterPro" id="IPR004468">
    <property type="entry name" value="CTP_synthase"/>
</dbReference>
<evidence type="ECO:0000256" key="3">
    <source>
        <dbReference type="ARBA" id="ARBA00022598"/>
    </source>
</evidence>
<organism evidence="12 13">
    <name type="scientific">Schistosoma mekongi</name>
    <name type="common">Parasitic worm</name>
    <dbReference type="NCBI Taxonomy" id="38744"/>
    <lineage>
        <taxon>Eukaryota</taxon>
        <taxon>Metazoa</taxon>
        <taxon>Spiralia</taxon>
        <taxon>Lophotrochozoa</taxon>
        <taxon>Platyhelminthes</taxon>
        <taxon>Trematoda</taxon>
        <taxon>Digenea</taxon>
        <taxon>Strigeidida</taxon>
        <taxon>Schistosomatoidea</taxon>
        <taxon>Schistosomatidae</taxon>
        <taxon>Schistosoma</taxon>
    </lineage>
</organism>
<proteinExistence type="inferred from homology"/>
<dbReference type="InterPro" id="IPR027417">
    <property type="entry name" value="P-loop_NTPase"/>
</dbReference>
<comment type="pathway">
    <text evidence="1 9">Pyrimidine metabolism; CTP biosynthesis via de novo pathway; CTP from UDP: step 2/2.</text>
</comment>
<dbReference type="InterPro" id="IPR017456">
    <property type="entry name" value="CTP_synthase_N"/>
</dbReference>
<evidence type="ECO:0000256" key="6">
    <source>
        <dbReference type="ARBA" id="ARBA00022962"/>
    </source>
</evidence>
<dbReference type="GO" id="GO:0097268">
    <property type="term" value="C:cytoophidium"/>
    <property type="evidence" value="ECO:0007669"/>
    <property type="project" value="TreeGrafter"/>
</dbReference>
<sequence>MWHKVKYILVTGGVISGIGKGIISSSIGTILKAYGWNVTCIKIDPYVNIDAGTFSPYEHGEVYVLDDGSEVDLDLGNYERFLNITLTKDNNITTGKIYQKVVPHITDAIIEWVTDVAQLPVDESGSTPEVCIIELGGTIGDIESMPYVEAFRQMLFRVGSVNFCCVHVSLVPQLQSVGEPKTKPTQVVPHITDAIIEWVTDVAQLPVDESGSTPEVCIIELGGTIGDIESMPYVEAFRQMLFRVGSVNFCCVHVSLVPQLQSVGEPKTKPTQVTSQNILSVCNFLYFMSNLLASVRELRACGLHPDLLMCRCNSPLPSSVINKISLFSQVAVERVIVALDVNDLYEVPIRLNDQNLCSILLEHFRLNPKPHIEYPVLGKWKALTRQVELASETVRIAVVGKYTKLNDAYLSLLKALRHAAIYTNLKLVVSLVCAEDLEENTRVVSPDAFHQAWLTVSNSDAVVVPGGFGQRGVDGKLAAIRFCRERGVPFLGLCLGLQCAVIEFARNVLGWKDANSTEFDPNTTHPIIIDMPEHNSGIMGGTMRLGRRRTLLYLSEISKSYLQRTYKNSELTCTHLESQSPNLPESGAVSSYTSRDMLCLDSIMHRLINAPYFDARHRHRYEINPKYVDELEESGLIVVGRDSEIGNRMEIIELLRPLPQPENNVISDNKRPARHPFFVATQFHPEYTSRPTRPSIFFVGLMLAASNHLGSYVHNPFRLSPTQFVLDGNDKTDTMDLIKISTPRNQKDVVGHCAGGTTNTCLADSINNSRVTNSVNSDF</sequence>
<dbReference type="GO" id="GO:0019856">
    <property type="term" value="P:pyrimidine nucleobase biosynthetic process"/>
    <property type="evidence" value="ECO:0007669"/>
    <property type="project" value="TreeGrafter"/>
</dbReference>
<dbReference type="PANTHER" id="PTHR11550:SF0">
    <property type="entry name" value="CTP SYNTHASE-RELATED"/>
    <property type="match status" value="1"/>
</dbReference>
<comment type="catalytic activity">
    <reaction evidence="8 9">
        <text>UTP + L-glutamine + ATP + H2O = CTP + L-glutamate + ADP + phosphate + 2 H(+)</text>
        <dbReference type="Rhea" id="RHEA:26426"/>
        <dbReference type="ChEBI" id="CHEBI:15377"/>
        <dbReference type="ChEBI" id="CHEBI:15378"/>
        <dbReference type="ChEBI" id="CHEBI:29985"/>
        <dbReference type="ChEBI" id="CHEBI:30616"/>
        <dbReference type="ChEBI" id="CHEBI:37563"/>
        <dbReference type="ChEBI" id="CHEBI:43474"/>
        <dbReference type="ChEBI" id="CHEBI:46398"/>
        <dbReference type="ChEBI" id="CHEBI:58359"/>
        <dbReference type="ChEBI" id="CHEBI:456216"/>
        <dbReference type="EC" id="6.3.4.2"/>
    </reaction>
</comment>
<dbReference type="InterPro" id="IPR029062">
    <property type="entry name" value="Class_I_gatase-like"/>
</dbReference>
<dbReference type="AlphaFoldDB" id="A0AAE1Z8Z5"/>
<dbReference type="EMBL" id="JALJAT010000005">
    <property type="protein sequence ID" value="KAK4469457.1"/>
    <property type="molecule type" value="Genomic_DNA"/>
</dbReference>
<evidence type="ECO:0000256" key="5">
    <source>
        <dbReference type="ARBA" id="ARBA00022840"/>
    </source>
</evidence>
<protein>
    <recommendedName>
        <fullName evidence="9">CTP synthase</fullName>
        <ecNumber evidence="9">6.3.4.2</ecNumber>
    </recommendedName>
    <alternativeName>
        <fullName evidence="9">UTP--ammonia ligase</fullName>
    </alternativeName>
</protein>
<feature type="domain" description="CTP synthase N-terminal" evidence="11">
    <location>
        <begin position="6"/>
        <end position="187"/>
    </location>
</feature>
<dbReference type="GO" id="GO:0044210">
    <property type="term" value="P:'de novo' CTP biosynthetic process"/>
    <property type="evidence" value="ECO:0007669"/>
    <property type="project" value="UniProtKB-UniRule"/>
</dbReference>
<dbReference type="CDD" id="cd03113">
    <property type="entry name" value="CTPS_N"/>
    <property type="match status" value="1"/>
</dbReference>
<dbReference type="Pfam" id="PF00117">
    <property type="entry name" value="GATase"/>
    <property type="match status" value="1"/>
</dbReference>
<reference evidence="12" key="1">
    <citation type="submission" date="2022-04" db="EMBL/GenBank/DDBJ databases">
        <authorList>
            <person name="Xu L."/>
            <person name="Lv Z."/>
        </authorList>
    </citation>
    <scope>NUCLEOTIDE SEQUENCE</scope>
    <source>
        <strain evidence="12">LV_2022a</strain>
    </source>
</reference>
<accession>A0AAE1Z8Z5</accession>
<comment type="function">
    <text evidence="9">Catalyzes the ATP-dependent amination of UTP to CTP with either L-glutamine or ammonia as the source of nitrogen.</text>
</comment>
<keyword evidence="6 9" id="KW-0315">Glutamine amidotransferase</keyword>
<dbReference type="EC" id="6.3.4.2" evidence="9"/>
<evidence type="ECO:0000259" key="10">
    <source>
        <dbReference type="Pfam" id="PF00117"/>
    </source>
</evidence>
<gene>
    <name evidence="12" type="ORF">MN116_007008</name>
</gene>
<keyword evidence="7 9" id="KW-0665">Pyrimidine biosynthesis</keyword>
<dbReference type="PANTHER" id="PTHR11550">
    <property type="entry name" value="CTP SYNTHASE"/>
    <property type="match status" value="1"/>
</dbReference>
<dbReference type="Gene3D" id="3.40.50.880">
    <property type="match status" value="1"/>
</dbReference>
<dbReference type="GO" id="GO:0003883">
    <property type="term" value="F:CTP synthase activity"/>
    <property type="evidence" value="ECO:0007669"/>
    <property type="project" value="UniProtKB-UniRule"/>
</dbReference>
<evidence type="ECO:0000256" key="1">
    <source>
        <dbReference type="ARBA" id="ARBA00005171"/>
    </source>
</evidence>
<evidence type="ECO:0000313" key="12">
    <source>
        <dbReference type="EMBL" id="KAK4469457.1"/>
    </source>
</evidence>
<dbReference type="InterPro" id="IPR017926">
    <property type="entry name" value="GATASE"/>
</dbReference>
<evidence type="ECO:0000256" key="4">
    <source>
        <dbReference type="ARBA" id="ARBA00022741"/>
    </source>
</evidence>
<evidence type="ECO:0000313" key="13">
    <source>
        <dbReference type="Proteomes" id="UP001292079"/>
    </source>
</evidence>
<dbReference type="GO" id="GO:0042802">
    <property type="term" value="F:identical protein binding"/>
    <property type="evidence" value="ECO:0007669"/>
    <property type="project" value="TreeGrafter"/>
</dbReference>
<evidence type="ECO:0000256" key="9">
    <source>
        <dbReference type="RuleBase" id="RU810713"/>
    </source>
</evidence>